<dbReference type="KEGG" id="vra:106767210"/>
<name>A0A1S3UNG4_VIGRR</name>
<keyword evidence="2" id="KW-1185">Reference proteome</keyword>
<feature type="region of interest" description="Disordered" evidence="1">
    <location>
        <begin position="146"/>
        <end position="228"/>
    </location>
</feature>
<dbReference type="PANTHER" id="PTHR35132:SF1">
    <property type="entry name" value="SERINE_ARGININE REPETITIVE MATRIX-LIKE PROTEIN"/>
    <property type="match status" value="1"/>
</dbReference>
<reference evidence="2" key="1">
    <citation type="journal article" date="2014" name="Nat. Commun.">
        <title>Genome sequence of mungbean and insights into evolution within Vigna species.</title>
        <authorList>
            <person name="Kang Y.J."/>
            <person name="Kim S.K."/>
            <person name="Kim M.Y."/>
            <person name="Lestari P."/>
            <person name="Kim K.H."/>
            <person name="Ha B.K."/>
            <person name="Jun T.H."/>
            <person name="Hwang W.J."/>
            <person name="Lee T."/>
            <person name="Lee J."/>
            <person name="Shim S."/>
            <person name="Yoon M.Y."/>
            <person name="Jang Y.E."/>
            <person name="Han K.S."/>
            <person name="Taeprayoon P."/>
            <person name="Yoon N."/>
            <person name="Somta P."/>
            <person name="Tanya P."/>
            <person name="Kim K.S."/>
            <person name="Gwag J.G."/>
            <person name="Moon J.K."/>
            <person name="Lee Y.H."/>
            <person name="Park B.S."/>
            <person name="Bombarely A."/>
            <person name="Doyle J.J."/>
            <person name="Jackson S.A."/>
            <person name="Schafleitner R."/>
            <person name="Srinives P."/>
            <person name="Varshney R.K."/>
            <person name="Lee S.H."/>
        </authorList>
    </citation>
    <scope>NUCLEOTIDE SEQUENCE [LARGE SCALE GENOMIC DNA]</scope>
    <source>
        <strain evidence="2">cv. VC1973A</strain>
    </source>
</reference>
<evidence type="ECO:0000313" key="3">
    <source>
        <dbReference type="RefSeq" id="XP_014507535.1"/>
    </source>
</evidence>
<gene>
    <name evidence="3" type="primary">LOC106767210</name>
</gene>
<feature type="compositionally biased region" description="Polar residues" evidence="1">
    <location>
        <begin position="156"/>
        <end position="176"/>
    </location>
</feature>
<sequence length="297" mass="32210">MDTNGRSRSRSSPCASPEFEFWMVRNPSFPQPNILSADQLFVNGVLLPLHLLNNPHPPHHPPDPQPQPQPEQESEPSPAITYSTSAATPSKRWKDIFKKKNAGNSNDTKKKEKKNGVASSAELNINIWPFSRSRSAGNTTTRPKLFAPAARKANSAPCSRSNSAGESKSKKWSSSPGRAGVHLGRSSPVWQVPRAKNSEPPPLHHENKAKSRRSKLGGGSSNPKTKVLNLNVPMCMGYRHQSTCRSEEKSGIGVRGASDNIPGSDSNSGNSNSNPALGVKLFNLRSLFTKKSVVASH</sequence>
<dbReference type="Proteomes" id="UP000087766">
    <property type="component" value="Chromosome 7"/>
</dbReference>
<feature type="compositionally biased region" description="Low complexity" evidence="1">
    <location>
        <begin position="258"/>
        <end position="275"/>
    </location>
</feature>
<reference evidence="3" key="2">
    <citation type="submission" date="2025-08" db="UniProtKB">
        <authorList>
            <consortium name="RefSeq"/>
        </authorList>
    </citation>
    <scope>IDENTIFICATION</scope>
    <source>
        <tissue evidence="3">Leaf</tissue>
    </source>
</reference>
<evidence type="ECO:0000256" key="1">
    <source>
        <dbReference type="SAM" id="MobiDB-lite"/>
    </source>
</evidence>
<accession>A0A1S3UNG4</accession>
<feature type="region of interest" description="Disordered" evidence="1">
    <location>
        <begin position="52"/>
        <end position="117"/>
    </location>
</feature>
<dbReference type="PANTHER" id="PTHR35132">
    <property type="entry name" value="SERINE/ARGININE REPETITIVE MATRIX-LIKE PROTEIN"/>
    <property type="match status" value="1"/>
</dbReference>
<feature type="region of interest" description="Disordered" evidence="1">
    <location>
        <begin position="243"/>
        <end position="276"/>
    </location>
</feature>
<protein>
    <submittedName>
        <fullName evidence="3">Uncharacterized protein LOC106767210</fullName>
    </submittedName>
</protein>
<proteinExistence type="predicted"/>
<dbReference type="STRING" id="3916.A0A1S3UNG4"/>
<dbReference type="AlphaFoldDB" id="A0A1S3UNG4"/>
<evidence type="ECO:0000313" key="2">
    <source>
        <dbReference type="Proteomes" id="UP000087766"/>
    </source>
</evidence>
<dbReference type="GeneID" id="106767210"/>
<dbReference type="RefSeq" id="XP_014507535.1">
    <property type="nucleotide sequence ID" value="XM_014652049.2"/>
</dbReference>
<dbReference type="OrthoDB" id="1933735at2759"/>
<organism evidence="2 3">
    <name type="scientific">Vigna radiata var. radiata</name>
    <name type="common">Mung bean</name>
    <name type="synonym">Phaseolus aureus</name>
    <dbReference type="NCBI Taxonomy" id="3916"/>
    <lineage>
        <taxon>Eukaryota</taxon>
        <taxon>Viridiplantae</taxon>
        <taxon>Streptophyta</taxon>
        <taxon>Embryophyta</taxon>
        <taxon>Tracheophyta</taxon>
        <taxon>Spermatophyta</taxon>
        <taxon>Magnoliopsida</taxon>
        <taxon>eudicotyledons</taxon>
        <taxon>Gunneridae</taxon>
        <taxon>Pentapetalae</taxon>
        <taxon>rosids</taxon>
        <taxon>fabids</taxon>
        <taxon>Fabales</taxon>
        <taxon>Fabaceae</taxon>
        <taxon>Papilionoideae</taxon>
        <taxon>50 kb inversion clade</taxon>
        <taxon>NPAAA clade</taxon>
        <taxon>indigoferoid/millettioid clade</taxon>
        <taxon>Phaseoleae</taxon>
        <taxon>Vigna</taxon>
    </lineage>
</organism>